<evidence type="ECO:0000313" key="2">
    <source>
        <dbReference type="EMBL" id="KAK9738121.1"/>
    </source>
</evidence>
<dbReference type="PANTHER" id="PTHR46599">
    <property type="entry name" value="PIGGYBAC TRANSPOSABLE ELEMENT-DERIVED PROTEIN 4"/>
    <property type="match status" value="1"/>
</dbReference>
<sequence>MIQEIVDCTNKYIQSIQAQFSRSRDAKITDIIEIKALIGMLYLAGVYHANRLSLDELWSEDGVQRFRKTITLRRFRLIMRCMRFDDIETRDEGEQIDRLAAIRSIFDAIVTNCQKSHSLGQNVMIDEKLEAFRGRYAKVCYSYNMEIYAEEQPAGPYAISNKPVDVILILENTDTINDPEYIPEVDDVAEISPIENTEDEGNLGDNIVEQDEIRNQVPKYQIN</sequence>
<evidence type="ECO:0000259" key="1">
    <source>
        <dbReference type="Pfam" id="PF13843"/>
    </source>
</evidence>
<dbReference type="EMBL" id="JASPKY010000090">
    <property type="protein sequence ID" value="KAK9738121.1"/>
    <property type="molecule type" value="Genomic_DNA"/>
</dbReference>
<feature type="domain" description="PiggyBac transposable element-derived protein" evidence="1">
    <location>
        <begin position="1"/>
        <end position="137"/>
    </location>
</feature>
<protein>
    <submittedName>
        <fullName evidence="2">Transposase IS4</fullName>
    </submittedName>
</protein>
<dbReference type="PANTHER" id="PTHR46599:SF3">
    <property type="entry name" value="PIGGYBAC TRANSPOSABLE ELEMENT-DERIVED PROTEIN 4"/>
    <property type="match status" value="1"/>
</dbReference>
<dbReference type="InterPro" id="IPR029526">
    <property type="entry name" value="PGBD"/>
</dbReference>
<gene>
    <name evidence="2" type="ORF">QE152_g10145</name>
</gene>
<accession>A0AAW1LW17</accession>
<reference evidence="2 3" key="1">
    <citation type="journal article" date="2024" name="BMC Genomics">
        <title>De novo assembly and annotation of Popillia japonica's genome with initial clues to its potential as an invasive pest.</title>
        <authorList>
            <person name="Cucini C."/>
            <person name="Boschi S."/>
            <person name="Funari R."/>
            <person name="Cardaioli E."/>
            <person name="Iannotti N."/>
            <person name="Marturano G."/>
            <person name="Paoli F."/>
            <person name="Bruttini M."/>
            <person name="Carapelli A."/>
            <person name="Frati F."/>
            <person name="Nardi F."/>
        </authorList>
    </citation>
    <scope>NUCLEOTIDE SEQUENCE [LARGE SCALE GENOMIC DNA]</scope>
    <source>
        <strain evidence="2">DMR45628</strain>
    </source>
</reference>
<dbReference type="Pfam" id="PF13843">
    <property type="entry name" value="DDE_Tnp_1_7"/>
    <property type="match status" value="1"/>
</dbReference>
<proteinExistence type="predicted"/>
<evidence type="ECO:0000313" key="3">
    <source>
        <dbReference type="Proteomes" id="UP001458880"/>
    </source>
</evidence>
<dbReference type="AlphaFoldDB" id="A0AAW1LW17"/>
<comment type="caution">
    <text evidence="2">The sequence shown here is derived from an EMBL/GenBank/DDBJ whole genome shotgun (WGS) entry which is preliminary data.</text>
</comment>
<name>A0AAW1LW17_POPJA</name>
<keyword evidence="3" id="KW-1185">Reference proteome</keyword>
<organism evidence="2 3">
    <name type="scientific">Popillia japonica</name>
    <name type="common">Japanese beetle</name>
    <dbReference type="NCBI Taxonomy" id="7064"/>
    <lineage>
        <taxon>Eukaryota</taxon>
        <taxon>Metazoa</taxon>
        <taxon>Ecdysozoa</taxon>
        <taxon>Arthropoda</taxon>
        <taxon>Hexapoda</taxon>
        <taxon>Insecta</taxon>
        <taxon>Pterygota</taxon>
        <taxon>Neoptera</taxon>
        <taxon>Endopterygota</taxon>
        <taxon>Coleoptera</taxon>
        <taxon>Polyphaga</taxon>
        <taxon>Scarabaeiformia</taxon>
        <taxon>Scarabaeidae</taxon>
        <taxon>Rutelinae</taxon>
        <taxon>Popillia</taxon>
    </lineage>
</organism>
<dbReference type="Proteomes" id="UP001458880">
    <property type="component" value="Unassembled WGS sequence"/>
</dbReference>